<name>A0A836KX40_9TRYP</name>
<keyword evidence="4" id="KW-1185">Reference proteome</keyword>
<evidence type="ECO:0000256" key="2">
    <source>
        <dbReference type="SAM" id="Phobius"/>
    </source>
</evidence>
<dbReference type="GeneID" id="92362679"/>
<proteinExistence type="inferred from homology"/>
<comment type="caution">
    <text evidence="3">The sequence shown here is derived from an EMBL/GenBank/DDBJ whole genome shotgun (WGS) entry which is preliminary data.</text>
</comment>
<reference evidence="4" key="2">
    <citation type="journal article" date="2021" name="Sci. Data">
        <title>Chromosome-scale genome sequencing, assembly and annotation of six genomes from subfamily Leishmaniinae.</title>
        <authorList>
            <person name="Almutairi H."/>
            <person name="Urbaniak M.D."/>
            <person name="Bates M.D."/>
            <person name="Jariyapan N."/>
            <person name="Kwakye-Nuako G."/>
            <person name="Thomaz Soccol V."/>
            <person name="Al-Salem W.S."/>
            <person name="Dillon R.J."/>
            <person name="Bates P.A."/>
            <person name="Gatherer D."/>
        </authorList>
    </citation>
    <scope>NUCLEOTIDE SEQUENCE [LARGE SCALE GENOMIC DNA]</scope>
</reference>
<dbReference type="SUPFAM" id="SSF48225">
    <property type="entry name" value="Seven-hairpin glycosidases"/>
    <property type="match status" value="1"/>
</dbReference>
<dbReference type="GO" id="GO:0005975">
    <property type="term" value="P:carbohydrate metabolic process"/>
    <property type="evidence" value="ECO:0007669"/>
    <property type="project" value="InterPro"/>
</dbReference>
<dbReference type="Proteomes" id="UP000674143">
    <property type="component" value="Unassembled WGS sequence"/>
</dbReference>
<evidence type="ECO:0000313" key="4">
    <source>
        <dbReference type="Proteomes" id="UP000674143"/>
    </source>
</evidence>
<organism evidence="3 4">
    <name type="scientific">Leishmania orientalis</name>
    <dbReference type="NCBI Taxonomy" id="2249476"/>
    <lineage>
        <taxon>Eukaryota</taxon>
        <taxon>Discoba</taxon>
        <taxon>Euglenozoa</taxon>
        <taxon>Kinetoplastea</taxon>
        <taxon>Metakinetoplastina</taxon>
        <taxon>Trypanosomatida</taxon>
        <taxon>Trypanosomatidae</taxon>
        <taxon>Leishmaniinae</taxon>
        <taxon>Leishmania</taxon>
    </lineage>
</organism>
<comment type="similarity">
    <text evidence="1">Belongs to the glycosyl hydrolase 47 family.</text>
</comment>
<dbReference type="GO" id="GO:0005509">
    <property type="term" value="F:calcium ion binding"/>
    <property type="evidence" value="ECO:0007669"/>
    <property type="project" value="InterPro"/>
</dbReference>
<dbReference type="Pfam" id="PF01532">
    <property type="entry name" value="Glyco_hydro_47"/>
    <property type="match status" value="1"/>
</dbReference>
<dbReference type="Gene3D" id="1.50.10.10">
    <property type="match status" value="1"/>
</dbReference>
<gene>
    <name evidence="3" type="ORF">LSCM4_06833</name>
</gene>
<keyword evidence="2" id="KW-0812">Transmembrane</keyword>
<reference evidence="4" key="1">
    <citation type="journal article" date="2021" name="Microbiol. Resour. Announc.">
        <title>LGAAP: Leishmaniinae Genome Assembly and Annotation Pipeline.</title>
        <authorList>
            <person name="Almutairi H."/>
            <person name="Urbaniak M.D."/>
            <person name="Bates M.D."/>
            <person name="Jariyapan N."/>
            <person name="Kwakye-Nuako G."/>
            <person name="Thomaz-Soccol V."/>
            <person name="Al-Salem W.S."/>
            <person name="Dillon R.J."/>
            <person name="Bates P.A."/>
            <person name="Gatherer D."/>
        </authorList>
    </citation>
    <scope>NUCLEOTIDE SEQUENCE [LARGE SCALE GENOMIC DNA]</scope>
</reference>
<dbReference type="KEGG" id="loi:92362679"/>
<dbReference type="EMBL" id="JAFHLR010000009">
    <property type="protein sequence ID" value="KAG5486125.1"/>
    <property type="molecule type" value="Genomic_DNA"/>
</dbReference>
<dbReference type="InterPro" id="IPR012341">
    <property type="entry name" value="6hp_glycosidase-like_sf"/>
</dbReference>
<accession>A0A836KX40</accession>
<dbReference type="GO" id="GO:0016020">
    <property type="term" value="C:membrane"/>
    <property type="evidence" value="ECO:0007669"/>
    <property type="project" value="InterPro"/>
</dbReference>
<dbReference type="AlphaFoldDB" id="A0A836KX40"/>
<keyword evidence="2" id="KW-1133">Transmembrane helix</keyword>
<sequence>MQRRRVGHLLRSVDHYTLFAVLGIVVYILVVNLLAESYAIGINDRARAKVSAAEAKHATAVVPHEALWPHRWPAAPIAEVHLIREAMEYVTESLNNIIPFTKRLPEAQLALWDLQLLTGVGADSTPSVNEVRAAAKAALGAANIAASSEAFAAVREALESVAVVWSIKGKTAEADEVRRVLKDMSATPVPAATEAASSWSAFTRKVWSRVTASGASSTPDGITAAYDTLRQASQSYWHPGEQAAAVPPLHDSHLLPLRAGTYDAVVPLARLLLLLWVLGGQREADRPLVETYDAAVMSIVQDLLYTRTVTSGAQAMNLTFVGSRAEASVPVATPRMCALAGVLSQGIRYGAHRYAGRPSYARYSENDVLQAAEALATSCFQLYADPAGQKLRSAVYVTNSGPVPGYTRAANGRGSASLRSSYCDIPSVLLESFYELYHTTHDAMYGLWAVLVMREDTSDHCGLRKGDVTSATPWRRHIQELRSLWLLFHRMECLVYRRSRGSRGMCALPATTILSPITGHFVPVPITSTTP</sequence>
<evidence type="ECO:0000256" key="1">
    <source>
        <dbReference type="ARBA" id="ARBA00007658"/>
    </source>
</evidence>
<dbReference type="InterPro" id="IPR001382">
    <property type="entry name" value="Glyco_hydro_47"/>
</dbReference>
<dbReference type="InterPro" id="IPR036026">
    <property type="entry name" value="Seven-hairpin_glycosidases"/>
</dbReference>
<feature type="transmembrane region" description="Helical" evidence="2">
    <location>
        <begin position="16"/>
        <end position="35"/>
    </location>
</feature>
<keyword evidence="2" id="KW-0472">Membrane</keyword>
<protein>
    <submittedName>
        <fullName evidence="3">Uncharacterized protein</fullName>
    </submittedName>
</protein>
<dbReference type="GO" id="GO:0004571">
    <property type="term" value="F:mannosyl-oligosaccharide 1,2-alpha-mannosidase activity"/>
    <property type="evidence" value="ECO:0007669"/>
    <property type="project" value="InterPro"/>
</dbReference>
<evidence type="ECO:0000313" key="3">
    <source>
        <dbReference type="EMBL" id="KAG5486125.1"/>
    </source>
</evidence>
<dbReference type="RefSeq" id="XP_067065456.1">
    <property type="nucleotide sequence ID" value="XM_067208745.1"/>
</dbReference>